<name>A0A2N1MDB2_9GLOM</name>
<sequence>MKAIKKRGNTYGYVTKMMKRRWKEHLWEMTATKSLNMSPENLIREVTQGLINEKWWRVCKIKGQCNILTEIFDVYLKKIQLQIWNKRCVETIELEYQLGILKDLKEKRKG</sequence>
<evidence type="ECO:0000313" key="1">
    <source>
        <dbReference type="EMBL" id="PKK59632.1"/>
    </source>
</evidence>
<proteinExistence type="predicted"/>
<reference evidence="1 2" key="1">
    <citation type="submission" date="2016-04" db="EMBL/GenBank/DDBJ databases">
        <title>Genome analyses suggest a sexual origin of heterokaryosis in a supposedly ancient asexual fungus.</title>
        <authorList>
            <person name="Ropars J."/>
            <person name="Sedzielewska K."/>
            <person name="Noel J."/>
            <person name="Charron P."/>
            <person name="Farinelli L."/>
            <person name="Marton T."/>
            <person name="Kruger M."/>
            <person name="Pelin A."/>
            <person name="Brachmann A."/>
            <person name="Corradi N."/>
        </authorList>
    </citation>
    <scope>NUCLEOTIDE SEQUENCE [LARGE SCALE GENOMIC DNA]</scope>
    <source>
        <strain evidence="1 2">C2</strain>
    </source>
</reference>
<evidence type="ECO:0000313" key="2">
    <source>
        <dbReference type="Proteomes" id="UP000233469"/>
    </source>
</evidence>
<dbReference type="AlphaFoldDB" id="A0A2N1MDB2"/>
<organism evidence="1 2">
    <name type="scientific">Rhizophagus irregularis</name>
    <dbReference type="NCBI Taxonomy" id="588596"/>
    <lineage>
        <taxon>Eukaryota</taxon>
        <taxon>Fungi</taxon>
        <taxon>Fungi incertae sedis</taxon>
        <taxon>Mucoromycota</taxon>
        <taxon>Glomeromycotina</taxon>
        <taxon>Glomeromycetes</taxon>
        <taxon>Glomerales</taxon>
        <taxon>Glomeraceae</taxon>
        <taxon>Rhizophagus</taxon>
    </lineage>
</organism>
<gene>
    <name evidence="1" type="ORF">RhiirC2_794561</name>
</gene>
<dbReference type="Proteomes" id="UP000233469">
    <property type="component" value="Unassembled WGS sequence"/>
</dbReference>
<dbReference type="EMBL" id="LLXL01002952">
    <property type="protein sequence ID" value="PKK59632.1"/>
    <property type="molecule type" value="Genomic_DNA"/>
</dbReference>
<accession>A0A2N1MDB2</accession>
<dbReference type="VEuPathDB" id="FungiDB:RhiirA1_461690"/>
<protein>
    <submittedName>
        <fullName evidence="1">Uncharacterized protein</fullName>
    </submittedName>
</protein>
<comment type="caution">
    <text evidence="1">The sequence shown here is derived from an EMBL/GenBank/DDBJ whole genome shotgun (WGS) entry which is preliminary data.</text>
</comment>
<reference evidence="1 2" key="2">
    <citation type="submission" date="2017-10" db="EMBL/GenBank/DDBJ databases">
        <title>Extensive intraspecific genome diversity in a model arbuscular mycorrhizal fungus.</title>
        <authorList>
            <person name="Chen E.C.H."/>
            <person name="Morin E."/>
            <person name="Baudet D."/>
            <person name="Noel J."/>
            <person name="Ndikumana S."/>
            <person name="Charron P."/>
            <person name="St-Onge C."/>
            <person name="Giorgi J."/>
            <person name="Grigoriev I.V."/>
            <person name="Roux C."/>
            <person name="Martin F.M."/>
            <person name="Corradi N."/>
        </authorList>
    </citation>
    <scope>NUCLEOTIDE SEQUENCE [LARGE SCALE GENOMIC DNA]</scope>
    <source>
        <strain evidence="1 2">C2</strain>
    </source>
</reference>